<evidence type="ECO:0000313" key="2">
    <source>
        <dbReference type="EMBL" id="TYS50100.1"/>
    </source>
</evidence>
<keyword evidence="1" id="KW-0812">Transmembrane</keyword>
<evidence type="ECO:0000256" key="1">
    <source>
        <dbReference type="SAM" id="Phobius"/>
    </source>
</evidence>
<proteinExistence type="predicted"/>
<feature type="transmembrane region" description="Helical" evidence="1">
    <location>
        <begin position="6"/>
        <end position="28"/>
    </location>
</feature>
<feature type="transmembrane region" description="Helical" evidence="1">
    <location>
        <begin position="185"/>
        <end position="203"/>
    </location>
</feature>
<protein>
    <submittedName>
        <fullName evidence="2">Uncharacterized protein</fullName>
    </submittedName>
</protein>
<dbReference type="Proteomes" id="UP000322139">
    <property type="component" value="Unassembled WGS sequence"/>
</dbReference>
<comment type="caution">
    <text evidence="2">The sequence shown here is derived from an EMBL/GenBank/DDBJ whole genome shotgun (WGS) entry which is preliminary data.</text>
</comment>
<name>A0A5D4RGW4_9BACI</name>
<feature type="transmembrane region" description="Helical" evidence="1">
    <location>
        <begin position="148"/>
        <end position="165"/>
    </location>
</feature>
<dbReference type="EMBL" id="VTER01000003">
    <property type="protein sequence ID" value="TYS50100.1"/>
    <property type="molecule type" value="Genomic_DNA"/>
</dbReference>
<dbReference type="AlphaFoldDB" id="A0A5D4RGW4"/>
<keyword evidence="1" id="KW-0472">Membrane</keyword>
<sequence>MIWENEWFVGITVGLISGFIIYFIQIFVARKLSKKEYNTRIGKANDEVVSLLKAVISEDEYPSIEIFESLVSSISRKNNVEISDLNSVSDILDDLIAEVFLTNFMPVDKKLSSAEKLTQLKTQYKEINQNAEQPLESGHSISISYSRLMSITSTMFIMLFGYLIVLFGDQDKIKLFGDLKSSTSLIVSVVTSVVVMTLLSLFLKDSDDDKIAATIRELKMKIKSK</sequence>
<dbReference type="RefSeq" id="WP_148973929.1">
    <property type="nucleotide sequence ID" value="NZ_VTER01000003.1"/>
</dbReference>
<gene>
    <name evidence="2" type="ORF">FZD51_05985</name>
</gene>
<evidence type="ECO:0000313" key="3">
    <source>
        <dbReference type="Proteomes" id="UP000322139"/>
    </source>
</evidence>
<reference evidence="2 3" key="1">
    <citation type="submission" date="2019-08" db="EMBL/GenBank/DDBJ databases">
        <title>Bacillus genomes from the desert of Cuatro Cienegas, Coahuila.</title>
        <authorList>
            <person name="Olmedo-Alvarez G."/>
        </authorList>
    </citation>
    <scope>NUCLEOTIDE SEQUENCE [LARGE SCALE GENOMIC DNA]</scope>
    <source>
        <strain evidence="2 3">CH446_14T</strain>
    </source>
</reference>
<organism evidence="2 3">
    <name type="scientific">Bacillus infantis</name>
    <dbReference type="NCBI Taxonomy" id="324767"/>
    <lineage>
        <taxon>Bacteria</taxon>
        <taxon>Bacillati</taxon>
        <taxon>Bacillota</taxon>
        <taxon>Bacilli</taxon>
        <taxon>Bacillales</taxon>
        <taxon>Bacillaceae</taxon>
        <taxon>Bacillus</taxon>
    </lineage>
</organism>
<accession>A0A5D4RGW4</accession>
<keyword evidence="1" id="KW-1133">Transmembrane helix</keyword>